<proteinExistence type="predicted"/>
<reference evidence="1 2" key="1">
    <citation type="submission" date="2017-03" db="EMBL/GenBank/DDBJ databases">
        <title>Sulfur activation and transportation mechanism of thermophilic Archaea Acidianus manzaensis YN-25.</title>
        <authorList>
            <person name="Ma Y."/>
            <person name="Yang Y."/>
            <person name="Xia J."/>
        </authorList>
    </citation>
    <scope>NUCLEOTIDE SEQUENCE [LARGE SCALE GENOMIC DNA]</scope>
    <source>
        <strain evidence="1 2">YN-25</strain>
    </source>
</reference>
<evidence type="ECO:0000313" key="1">
    <source>
        <dbReference type="EMBL" id="ARM76094.1"/>
    </source>
</evidence>
<dbReference type="AlphaFoldDB" id="A0A1W6K0X5"/>
<name>A0A1W6K0X5_9CREN</name>
<protein>
    <submittedName>
        <fullName evidence="1">Uncharacterized protein</fullName>
    </submittedName>
</protein>
<sequence>MDNTELKKKILEIVSSGGKTSEEIRMELLERNVEFTPMQFREVLAEMVREGKIKKIPDYTKKKFLFSV</sequence>
<evidence type="ECO:0000313" key="2">
    <source>
        <dbReference type="Proteomes" id="UP000193404"/>
    </source>
</evidence>
<accession>A0A1W6K0X5</accession>
<organism evidence="1 2">
    <name type="scientific">Acidianus manzaensis</name>
    <dbReference type="NCBI Taxonomy" id="282676"/>
    <lineage>
        <taxon>Archaea</taxon>
        <taxon>Thermoproteota</taxon>
        <taxon>Thermoprotei</taxon>
        <taxon>Sulfolobales</taxon>
        <taxon>Sulfolobaceae</taxon>
        <taxon>Acidianus</taxon>
    </lineage>
</organism>
<gene>
    <name evidence="1" type="ORF">B6F84_08700</name>
</gene>
<dbReference type="RefSeq" id="WP_148691877.1">
    <property type="nucleotide sequence ID" value="NZ_CP020477.1"/>
</dbReference>
<dbReference type="GeneID" id="41590991"/>
<dbReference type="Proteomes" id="UP000193404">
    <property type="component" value="Chromosome"/>
</dbReference>
<dbReference type="KEGG" id="aman:B6F84_08700"/>
<dbReference type="OrthoDB" id="40588at2157"/>
<dbReference type="EMBL" id="CP020477">
    <property type="protein sequence ID" value="ARM76094.1"/>
    <property type="molecule type" value="Genomic_DNA"/>
</dbReference>
<keyword evidence="2" id="KW-1185">Reference proteome</keyword>